<accession>A0A1F6C5T6</accession>
<comment type="subcellular location">
    <subcellularLocation>
        <location evidence="1">Endomembrane system</location>
        <topology evidence="1">Multi-pass membrane protein</topology>
    </subcellularLocation>
    <subcellularLocation>
        <location evidence="5">Membrane</location>
        <topology evidence="5">Multi-pass membrane protein</topology>
    </subcellularLocation>
</comment>
<feature type="transmembrane region" description="Helical" evidence="6">
    <location>
        <begin position="674"/>
        <end position="695"/>
    </location>
</feature>
<feature type="transmembrane region" description="Helical" evidence="6">
    <location>
        <begin position="326"/>
        <end position="342"/>
    </location>
</feature>
<feature type="transmembrane region" description="Helical" evidence="6">
    <location>
        <begin position="110"/>
        <end position="128"/>
    </location>
</feature>
<evidence type="ECO:0000256" key="6">
    <source>
        <dbReference type="SAM" id="Phobius"/>
    </source>
</evidence>
<name>A0A1F6C5T6_9BACT</name>
<comment type="caution">
    <text evidence="9">The sequence shown here is derived from an EMBL/GenBank/DDBJ whole genome shotgun (WGS) entry which is preliminary data.</text>
</comment>
<dbReference type="InterPro" id="IPR003945">
    <property type="entry name" value="NU5C-like"/>
</dbReference>
<feature type="transmembrane region" description="Helical" evidence="6">
    <location>
        <begin position="362"/>
        <end position="379"/>
    </location>
</feature>
<feature type="transmembrane region" description="Helical" evidence="6">
    <location>
        <begin position="294"/>
        <end position="320"/>
    </location>
</feature>
<feature type="transmembrane region" description="Helical" evidence="6">
    <location>
        <begin position="29"/>
        <end position="52"/>
    </location>
</feature>
<feature type="transmembrane region" description="Helical" evidence="6">
    <location>
        <begin position="266"/>
        <end position="287"/>
    </location>
</feature>
<feature type="transmembrane region" description="Helical" evidence="6">
    <location>
        <begin position="164"/>
        <end position="184"/>
    </location>
</feature>
<feature type="transmembrane region" description="Helical" evidence="6">
    <location>
        <begin position="134"/>
        <end position="152"/>
    </location>
</feature>
<sequence length="697" mass="77112">MSALFLIPLTFLVTFGAIVLFGRKLKHQGALLALSVSIFTFLLSAVNLLFFATQDSFAFTWFQSGDVTIEFSMLVDRLTMVMVTLVTFITTLVLIYSRGYMRHDANQSRFWAQMCLFAGSMTGIVLAGNVPTLMVFWGLVGASSYLLIGFWHQKPEAAEAARKAFTIISLGDALLFAGLLILFGHFHTFDFHEMIARAGEGVPMLAMLLVFGGIAAKSAQFPLFAWLGWAMEGPTPVSALLHSATMVKAGIFVGLKLFPLFLASGILPFVFAVGLVTVFISSILAIFERDIKKILAWSTVSQLGFMTIAFGLGSVVAAFFQLVMHAFFKALLFLDAGNAMHLNEEKRDLYTYDPSKFRKARIVLFTSLIGTLGLAGVPPTNGFFSKDLILETVKEHEPIFFGVILIAVFLSAMYSFRWFFLLARPPRSIVSYENAETAIQIVGPANYSSIQRSSNGRMMGAEDVHREHKPLKHYPIFELPFNMLFSPLILSVLVLSAGIFLPYFVAWFGEGDVHFDFGLMSMSVVIVGIAAAFCYFLFYRENRTVLKFLPSFAPDAVHGFLKTSMGIESLYCFVGTSAMGIGRFLAKVDKHVWDALIDDVGRLVLSLSKELKKFDIMHLDRLVNDIGTGTLAVGRESNVFDQRIIDRLVSAVSDGVGVLGWKTRLLVNGIVDRYLAYVAGGVLVLLIIIELLFLVTR</sequence>
<dbReference type="Pfam" id="PF00361">
    <property type="entry name" value="Proton_antipo_M"/>
    <property type="match status" value="1"/>
</dbReference>
<feature type="transmembrane region" description="Helical" evidence="6">
    <location>
        <begin position="517"/>
        <end position="538"/>
    </location>
</feature>
<dbReference type="AlphaFoldDB" id="A0A1F6C5T6"/>
<feature type="transmembrane region" description="Helical" evidence="6">
    <location>
        <begin position="204"/>
        <end position="227"/>
    </location>
</feature>
<evidence type="ECO:0000259" key="7">
    <source>
        <dbReference type="Pfam" id="PF00361"/>
    </source>
</evidence>
<dbReference type="GO" id="GO:0012505">
    <property type="term" value="C:endomembrane system"/>
    <property type="evidence" value="ECO:0007669"/>
    <property type="project" value="UniProtKB-SubCell"/>
</dbReference>
<dbReference type="InterPro" id="IPR001516">
    <property type="entry name" value="Proton_antipo_N"/>
</dbReference>
<keyword evidence="2 5" id="KW-0812">Transmembrane</keyword>
<feature type="transmembrane region" description="Helical" evidence="6">
    <location>
        <begin position="399"/>
        <end position="420"/>
    </location>
</feature>
<dbReference type="GO" id="GO:0042773">
    <property type="term" value="P:ATP synthesis coupled electron transport"/>
    <property type="evidence" value="ECO:0007669"/>
    <property type="project" value="InterPro"/>
</dbReference>
<feature type="domain" description="NADH-Ubiquinone oxidoreductase (complex I) chain 5 N-terminal" evidence="8">
    <location>
        <begin position="61"/>
        <end position="110"/>
    </location>
</feature>
<evidence type="ECO:0000313" key="9">
    <source>
        <dbReference type="EMBL" id="OGG44488.1"/>
    </source>
</evidence>
<dbReference type="Gene3D" id="1.20.5.2700">
    <property type="match status" value="1"/>
</dbReference>
<dbReference type="PRINTS" id="PR01435">
    <property type="entry name" value="NPOXDRDTASE5"/>
</dbReference>
<gene>
    <name evidence="9" type="ORF">A2841_00205</name>
</gene>
<dbReference type="GO" id="GO:0008137">
    <property type="term" value="F:NADH dehydrogenase (ubiquinone) activity"/>
    <property type="evidence" value="ECO:0007669"/>
    <property type="project" value="InterPro"/>
</dbReference>
<feature type="domain" description="NADH:quinone oxidoreductase/Mrp antiporter transmembrane" evidence="7">
    <location>
        <begin position="127"/>
        <end position="410"/>
    </location>
</feature>
<reference evidence="9 10" key="1">
    <citation type="journal article" date="2016" name="Nat. Commun.">
        <title>Thousands of microbial genomes shed light on interconnected biogeochemical processes in an aquifer system.</title>
        <authorList>
            <person name="Anantharaman K."/>
            <person name="Brown C.T."/>
            <person name="Hug L.A."/>
            <person name="Sharon I."/>
            <person name="Castelle C.J."/>
            <person name="Probst A.J."/>
            <person name="Thomas B.C."/>
            <person name="Singh A."/>
            <person name="Wilkins M.J."/>
            <person name="Karaoz U."/>
            <person name="Brodie E.L."/>
            <person name="Williams K.H."/>
            <person name="Hubbard S.S."/>
            <person name="Banfield J.F."/>
        </authorList>
    </citation>
    <scope>NUCLEOTIDE SEQUENCE [LARGE SCALE GENOMIC DNA]</scope>
</reference>
<evidence type="ECO:0000256" key="5">
    <source>
        <dbReference type="RuleBase" id="RU000320"/>
    </source>
</evidence>
<dbReference type="PANTHER" id="PTHR42829">
    <property type="entry name" value="NADH-UBIQUINONE OXIDOREDUCTASE CHAIN 5"/>
    <property type="match status" value="1"/>
</dbReference>
<feature type="transmembrane region" description="Helical" evidence="6">
    <location>
        <begin position="481"/>
        <end position="505"/>
    </location>
</feature>
<dbReference type="Proteomes" id="UP000178249">
    <property type="component" value="Unassembled WGS sequence"/>
</dbReference>
<dbReference type="GO" id="GO:0015990">
    <property type="term" value="P:electron transport coupled proton transport"/>
    <property type="evidence" value="ECO:0007669"/>
    <property type="project" value="TreeGrafter"/>
</dbReference>
<keyword evidence="4 6" id="KW-0472">Membrane</keyword>
<dbReference type="InterPro" id="IPR001750">
    <property type="entry name" value="ND/Mrp_TM"/>
</dbReference>
<evidence type="ECO:0000256" key="2">
    <source>
        <dbReference type="ARBA" id="ARBA00022692"/>
    </source>
</evidence>
<evidence type="ECO:0000313" key="10">
    <source>
        <dbReference type="Proteomes" id="UP000178249"/>
    </source>
</evidence>
<proteinExistence type="predicted"/>
<evidence type="ECO:0000259" key="8">
    <source>
        <dbReference type="Pfam" id="PF00662"/>
    </source>
</evidence>
<evidence type="ECO:0000256" key="4">
    <source>
        <dbReference type="ARBA" id="ARBA00023136"/>
    </source>
</evidence>
<protein>
    <recommendedName>
        <fullName evidence="11">NADH:quinone oxidoreductase/Mrp antiporter membrane subunit domain-containing protein</fullName>
    </recommendedName>
</protein>
<dbReference type="Pfam" id="PF00662">
    <property type="entry name" value="Proton_antipo_N"/>
    <property type="match status" value="1"/>
</dbReference>
<feature type="transmembrane region" description="Helical" evidence="6">
    <location>
        <begin position="78"/>
        <end position="98"/>
    </location>
</feature>
<dbReference type="EMBL" id="MFKP01000008">
    <property type="protein sequence ID" value="OGG44488.1"/>
    <property type="molecule type" value="Genomic_DNA"/>
</dbReference>
<dbReference type="PRINTS" id="PR01434">
    <property type="entry name" value="NADHDHGNASE5"/>
</dbReference>
<dbReference type="PANTHER" id="PTHR42829:SF2">
    <property type="entry name" value="NADH-UBIQUINONE OXIDOREDUCTASE CHAIN 5"/>
    <property type="match status" value="1"/>
</dbReference>
<dbReference type="GO" id="GO:0016020">
    <property type="term" value="C:membrane"/>
    <property type="evidence" value="ECO:0007669"/>
    <property type="project" value="UniProtKB-SubCell"/>
</dbReference>
<evidence type="ECO:0000256" key="1">
    <source>
        <dbReference type="ARBA" id="ARBA00004127"/>
    </source>
</evidence>
<dbReference type="GO" id="GO:0003954">
    <property type="term" value="F:NADH dehydrogenase activity"/>
    <property type="evidence" value="ECO:0007669"/>
    <property type="project" value="TreeGrafter"/>
</dbReference>
<evidence type="ECO:0000256" key="3">
    <source>
        <dbReference type="ARBA" id="ARBA00022989"/>
    </source>
</evidence>
<evidence type="ECO:0008006" key="11">
    <source>
        <dbReference type="Google" id="ProtNLM"/>
    </source>
</evidence>
<keyword evidence="3 6" id="KW-1133">Transmembrane helix</keyword>
<organism evidence="9 10">
    <name type="scientific">Candidatus Kaiserbacteria bacterium RIFCSPHIGHO2_01_FULL_48_10</name>
    <dbReference type="NCBI Taxonomy" id="1798476"/>
    <lineage>
        <taxon>Bacteria</taxon>
        <taxon>Candidatus Kaiseribacteriota</taxon>
    </lineage>
</organism>
<feature type="transmembrane region" description="Helical" evidence="6">
    <location>
        <begin position="6"/>
        <end position="22"/>
    </location>
</feature>